<comment type="caution">
    <text evidence="1">The sequence shown here is derived from an EMBL/GenBank/DDBJ whole genome shotgun (WGS) entry which is preliminary data.</text>
</comment>
<dbReference type="EMBL" id="ADVL01000995">
    <property type="protein sequence ID" value="EFH09041.1"/>
    <property type="molecule type" value="Genomic_DNA"/>
</dbReference>
<reference evidence="1 2" key="1">
    <citation type="submission" date="2010-04" db="EMBL/GenBank/DDBJ databases">
        <authorList>
            <person name="Qin X."/>
            <person name="Bachman B."/>
            <person name="Battles P."/>
            <person name="Bell A."/>
            <person name="Bess C."/>
            <person name="Bickham C."/>
            <person name="Chaboub L."/>
            <person name="Chen D."/>
            <person name="Coyle M."/>
            <person name="Deiros D.R."/>
            <person name="Dinh H."/>
            <person name="Forbes L."/>
            <person name="Fowler G."/>
            <person name="Francisco L."/>
            <person name="Fu Q."/>
            <person name="Gubbala S."/>
            <person name="Hale W."/>
            <person name="Han Y."/>
            <person name="Hemphill L."/>
            <person name="Highlander S.K."/>
            <person name="Hirani K."/>
            <person name="Hogues M."/>
            <person name="Jackson L."/>
            <person name="Jakkamsetti A."/>
            <person name="Javaid M."/>
            <person name="Jiang H."/>
            <person name="Korchina V."/>
            <person name="Kovar C."/>
            <person name="Lara F."/>
            <person name="Lee S."/>
            <person name="Mata R."/>
            <person name="Mathew T."/>
            <person name="Moen C."/>
            <person name="Morales K."/>
            <person name="Munidasa M."/>
            <person name="Nazareth L."/>
            <person name="Ngo R."/>
            <person name="Nguyen L."/>
            <person name="Okwuonu G."/>
            <person name="Ongeri F."/>
            <person name="Patil S."/>
            <person name="Petrosino J."/>
            <person name="Pham C."/>
            <person name="Pham P."/>
            <person name="Pu L.-L."/>
            <person name="Puazo M."/>
            <person name="Raj R."/>
            <person name="Reid J."/>
            <person name="Rouhana J."/>
            <person name="Saada N."/>
            <person name="Shang Y."/>
            <person name="Simmons D."/>
            <person name="Thornton R."/>
            <person name="Warren J."/>
            <person name="Weissenberger G."/>
            <person name="Zhang J."/>
            <person name="Zhang L."/>
            <person name="Zhou C."/>
            <person name="Zhu D."/>
            <person name="Muzny D."/>
            <person name="Worley K."/>
            <person name="Gibbs R."/>
        </authorList>
    </citation>
    <scope>NUCLEOTIDE SEQUENCE [LARGE SCALE GENOMIC DNA]</scope>
    <source>
        <strain evidence="1 2">ATCC 49957</strain>
    </source>
</reference>
<protein>
    <submittedName>
        <fullName evidence="1">Uncharacterized protein</fullName>
    </submittedName>
</protein>
<dbReference type="Proteomes" id="UP000005324">
    <property type="component" value="Unassembled WGS sequence"/>
</dbReference>
<keyword evidence="2" id="KW-1185">Reference proteome</keyword>
<dbReference type="AlphaFoldDB" id="D5RUH6"/>
<name>D5RUH6_9PROT</name>
<gene>
    <name evidence="1" type="ORF">HMPREF0731_4738</name>
</gene>
<feature type="non-terminal residue" evidence="1">
    <location>
        <position position="1"/>
    </location>
</feature>
<dbReference type="HOGENOM" id="CLU_3177493_0_0_5"/>
<organism evidence="1 2">
    <name type="scientific">Pseudoroseomonas cervicalis ATCC 49957</name>
    <dbReference type="NCBI Taxonomy" id="525371"/>
    <lineage>
        <taxon>Bacteria</taxon>
        <taxon>Pseudomonadati</taxon>
        <taxon>Pseudomonadota</taxon>
        <taxon>Alphaproteobacteria</taxon>
        <taxon>Acetobacterales</taxon>
        <taxon>Roseomonadaceae</taxon>
        <taxon>Roseomonas</taxon>
    </lineage>
</organism>
<evidence type="ECO:0000313" key="1">
    <source>
        <dbReference type="EMBL" id="EFH09041.1"/>
    </source>
</evidence>
<accession>D5RUH6</accession>
<evidence type="ECO:0000313" key="2">
    <source>
        <dbReference type="Proteomes" id="UP000005324"/>
    </source>
</evidence>
<sequence>RRCCCTTWRGSPPRRWAGCCGAAPAGWRGRSLPAGRGCASPPGRRW</sequence>
<proteinExistence type="predicted"/>